<protein>
    <submittedName>
        <fullName evidence="1">Uncharacterized protein</fullName>
    </submittedName>
</protein>
<evidence type="ECO:0000313" key="1">
    <source>
        <dbReference type="EMBL" id="ULT98968.1"/>
    </source>
</evidence>
<organism evidence="1 2">
    <name type="scientific">Caenorhabditis briggsae</name>
    <dbReference type="NCBI Taxonomy" id="6238"/>
    <lineage>
        <taxon>Eukaryota</taxon>
        <taxon>Metazoa</taxon>
        <taxon>Ecdysozoa</taxon>
        <taxon>Nematoda</taxon>
        <taxon>Chromadorea</taxon>
        <taxon>Rhabditida</taxon>
        <taxon>Rhabditina</taxon>
        <taxon>Rhabditomorpha</taxon>
        <taxon>Rhabditoidea</taxon>
        <taxon>Rhabditidae</taxon>
        <taxon>Peloderinae</taxon>
        <taxon>Caenorhabditis</taxon>
    </lineage>
</organism>
<evidence type="ECO:0000313" key="2">
    <source>
        <dbReference type="Proteomes" id="UP000827892"/>
    </source>
</evidence>
<name>A0AAE9ILU2_CAEBR</name>
<dbReference type="Proteomes" id="UP000827892">
    <property type="component" value="Chromosome III"/>
</dbReference>
<gene>
    <name evidence="1" type="ORF">L3Y34_000370</name>
</gene>
<dbReference type="EMBL" id="CP090893">
    <property type="protein sequence ID" value="ULT98968.1"/>
    <property type="molecule type" value="Genomic_DNA"/>
</dbReference>
<sequence>MPLPAPRATSPIQWERHNVRLPTIGFHLLSRPSSEHSYLSNAIFHSPTRSPTPSAIRGFESIHANYSISSPTSAAHILRPASSTSCPGSIDCLRPAH</sequence>
<dbReference type="AlphaFoldDB" id="A0AAE9ILU2"/>
<accession>A0AAE9ILU2</accession>
<proteinExistence type="predicted"/>
<reference evidence="1 2" key="1">
    <citation type="submission" date="2022-05" db="EMBL/GenBank/DDBJ databases">
        <title>Chromosome-level reference genomes for two strains of Caenorhabditis briggsae: an improved platform for comparative genomics.</title>
        <authorList>
            <person name="Stevens L."/>
            <person name="Andersen E.C."/>
        </authorList>
    </citation>
    <scope>NUCLEOTIDE SEQUENCE [LARGE SCALE GENOMIC DNA]</scope>
    <source>
        <strain evidence="1">QX1410_ONT</strain>
        <tissue evidence="1">Whole-organism</tissue>
    </source>
</reference>